<comment type="function">
    <text evidence="5">Acylhydrolase that catalyzes the hydrolysis of phospholipids at the sn-1 position.</text>
</comment>
<dbReference type="STRING" id="3871.A0A394DM90"/>
<dbReference type="Gene3D" id="3.40.50.1820">
    <property type="entry name" value="alpha/beta hydrolase"/>
    <property type="match status" value="1"/>
</dbReference>
<evidence type="ECO:0000313" key="7">
    <source>
        <dbReference type="EMBL" id="OIW20961.1"/>
    </source>
</evidence>
<protein>
    <recommendedName>
        <fullName evidence="5">Phospholipase A1</fullName>
        <ecNumber evidence="5">3.1.1.-</ecNumber>
    </recommendedName>
</protein>
<name>A0A394DM90_LUPAN</name>
<evidence type="ECO:0000256" key="4">
    <source>
        <dbReference type="ARBA" id="ARBA00023098"/>
    </source>
</evidence>
<dbReference type="Pfam" id="PF01764">
    <property type="entry name" value="Lipase_3"/>
    <property type="match status" value="1"/>
</dbReference>
<comment type="similarity">
    <text evidence="1 5">Belongs to the AB hydrolase superfamily. Lipase family.</text>
</comment>
<sequence>MLTLRIKLCSGVPRGWPAPPLLALLVLEKMVCLVVVTSEVQRLVELYKGEKLTITVYGHNLGAAVATLNAVDIAANGYNKGAPV</sequence>
<gene>
    <name evidence="7" type="ORF">TanjilG_26673</name>
</gene>
<dbReference type="InterPro" id="IPR002921">
    <property type="entry name" value="Fungal_lipase-type"/>
</dbReference>
<evidence type="ECO:0000313" key="8">
    <source>
        <dbReference type="Proteomes" id="UP000188354"/>
    </source>
</evidence>
<dbReference type="PANTHER" id="PTHR31828:SF1">
    <property type="entry name" value="PHOSPHOLIPASE A1-IIGAMMA"/>
    <property type="match status" value="1"/>
</dbReference>
<dbReference type="EMBL" id="MLAU01017287">
    <property type="protein sequence ID" value="OIW20961.1"/>
    <property type="molecule type" value="Genomic_DNA"/>
</dbReference>
<evidence type="ECO:0000256" key="1">
    <source>
        <dbReference type="ARBA" id="ARBA00010701"/>
    </source>
</evidence>
<dbReference type="GO" id="GO:0008970">
    <property type="term" value="F:phospholipase A1 activity"/>
    <property type="evidence" value="ECO:0007669"/>
    <property type="project" value="UniProtKB-UniRule"/>
</dbReference>
<keyword evidence="3 5" id="KW-0442">Lipid degradation</keyword>
<dbReference type="PANTHER" id="PTHR31828">
    <property type="entry name" value="PHOSPHOLIPASE A1-IIGAMMA"/>
    <property type="match status" value="1"/>
</dbReference>
<comment type="caution">
    <text evidence="7">The sequence shown here is derived from an EMBL/GenBank/DDBJ whole genome shotgun (WGS) entry which is preliminary data.</text>
</comment>
<evidence type="ECO:0000259" key="6">
    <source>
        <dbReference type="Pfam" id="PF01764"/>
    </source>
</evidence>
<organism evidence="7 8">
    <name type="scientific">Lupinus angustifolius</name>
    <name type="common">Narrow-leaved blue lupine</name>
    <dbReference type="NCBI Taxonomy" id="3871"/>
    <lineage>
        <taxon>Eukaryota</taxon>
        <taxon>Viridiplantae</taxon>
        <taxon>Streptophyta</taxon>
        <taxon>Embryophyta</taxon>
        <taxon>Tracheophyta</taxon>
        <taxon>Spermatophyta</taxon>
        <taxon>Magnoliopsida</taxon>
        <taxon>eudicotyledons</taxon>
        <taxon>Gunneridae</taxon>
        <taxon>Pentapetalae</taxon>
        <taxon>rosids</taxon>
        <taxon>fabids</taxon>
        <taxon>Fabales</taxon>
        <taxon>Fabaceae</taxon>
        <taxon>Papilionoideae</taxon>
        <taxon>50 kb inversion clade</taxon>
        <taxon>genistoids sensu lato</taxon>
        <taxon>core genistoids</taxon>
        <taxon>Genisteae</taxon>
        <taxon>Lupinus</taxon>
    </lineage>
</organism>
<keyword evidence="4 5" id="KW-0443">Lipid metabolism</keyword>
<feature type="domain" description="Fungal lipase-type" evidence="6">
    <location>
        <begin position="36"/>
        <end position="80"/>
    </location>
</feature>
<dbReference type="Gramene" id="OIW20961">
    <property type="protein sequence ID" value="OIW20961"/>
    <property type="gene ID" value="TanjilG_26673"/>
</dbReference>
<dbReference type="InterPro" id="IPR029058">
    <property type="entry name" value="AB_hydrolase_fold"/>
</dbReference>
<dbReference type="EC" id="3.1.1.-" evidence="5"/>
<dbReference type="SUPFAM" id="SSF53474">
    <property type="entry name" value="alpha/beta-Hydrolases"/>
    <property type="match status" value="1"/>
</dbReference>
<evidence type="ECO:0000256" key="2">
    <source>
        <dbReference type="ARBA" id="ARBA00022801"/>
    </source>
</evidence>
<dbReference type="InterPro" id="IPR033556">
    <property type="entry name" value="PLA"/>
</dbReference>
<dbReference type="AlphaFoldDB" id="A0A394DM90"/>
<evidence type="ECO:0000256" key="3">
    <source>
        <dbReference type="ARBA" id="ARBA00022963"/>
    </source>
</evidence>
<evidence type="ECO:0000256" key="5">
    <source>
        <dbReference type="RuleBase" id="RU367093"/>
    </source>
</evidence>
<keyword evidence="2 5" id="KW-0378">Hydrolase</keyword>
<dbReference type="GO" id="GO:0016042">
    <property type="term" value="P:lipid catabolic process"/>
    <property type="evidence" value="ECO:0007669"/>
    <property type="project" value="UniProtKB-UniRule"/>
</dbReference>
<dbReference type="Proteomes" id="UP000188354">
    <property type="component" value="Unassembled WGS sequence"/>
</dbReference>
<keyword evidence="8" id="KW-1185">Reference proteome</keyword>
<proteinExistence type="inferred from homology"/>
<accession>A0A394DM90</accession>
<reference evidence="7 8" key="1">
    <citation type="journal article" date="2017" name="Plant Biotechnol. J.">
        <title>A comprehensive draft genome sequence for lupin (Lupinus angustifolius), an emerging health food: insights into plant-microbe interactions and legume evolution.</title>
        <authorList>
            <person name="Hane J.K."/>
            <person name="Ming Y."/>
            <person name="Kamphuis L.G."/>
            <person name="Nelson M.N."/>
            <person name="Garg G."/>
            <person name="Atkins C.A."/>
            <person name="Bayer P.E."/>
            <person name="Bravo A."/>
            <person name="Bringans S."/>
            <person name="Cannon S."/>
            <person name="Edwards D."/>
            <person name="Foley R."/>
            <person name="Gao L.L."/>
            <person name="Harrison M.J."/>
            <person name="Huang W."/>
            <person name="Hurgobin B."/>
            <person name="Li S."/>
            <person name="Liu C.W."/>
            <person name="McGrath A."/>
            <person name="Morahan G."/>
            <person name="Murray J."/>
            <person name="Weller J."/>
            <person name="Jian J."/>
            <person name="Singh K.B."/>
        </authorList>
    </citation>
    <scope>NUCLEOTIDE SEQUENCE [LARGE SCALE GENOMIC DNA]</scope>
    <source>
        <strain evidence="8">cv. Tanjil</strain>
        <tissue evidence="7">Whole plant</tissue>
    </source>
</reference>